<evidence type="ECO:0000313" key="3">
    <source>
        <dbReference type="Proteomes" id="UP000277890"/>
    </source>
</evidence>
<dbReference type="AlphaFoldDB" id="A0A3R9M703"/>
<proteinExistence type="predicted"/>
<dbReference type="EMBL" id="RJPU01000002">
    <property type="protein sequence ID" value="RSJ95992.1"/>
    <property type="molecule type" value="Genomic_DNA"/>
</dbReference>
<gene>
    <name evidence="2" type="ORF">D8790_03595</name>
    <name evidence="1" type="ORF">D8794_02995</name>
</gene>
<dbReference type="Proteomes" id="UP000278843">
    <property type="component" value="Unassembled WGS sequence"/>
</dbReference>
<reference evidence="3 4" key="1">
    <citation type="submission" date="2018-11" db="EMBL/GenBank/DDBJ databases">
        <title>Species Designations Belie Phenotypic and Genotypic Heterogeneity in Oral Streptococci.</title>
        <authorList>
            <person name="Velsko I."/>
        </authorList>
    </citation>
    <scope>NUCLEOTIDE SEQUENCE [LARGE SCALE GENOMIC DNA]</scope>
    <source>
        <strain evidence="1 3">A54</strain>
        <strain evidence="2 4">BCC13</strain>
    </source>
</reference>
<evidence type="ECO:0000313" key="1">
    <source>
        <dbReference type="EMBL" id="RSJ87204.1"/>
    </source>
</evidence>
<dbReference type="EMBL" id="RJPQ01000002">
    <property type="protein sequence ID" value="RSJ87204.1"/>
    <property type="molecule type" value="Genomic_DNA"/>
</dbReference>
<comment type="caution">
    <text evidence="2">The sequence shown here is derived from an EMBL/GenBank/DDBJ whole genome shotgun (WGS) entry which is preliminary data.</text>
</comment>
<evidence type="ECO:0000313" key="4">
    <source>
        <dbReference type="Proteomes" id="UP000278843"/>
    </source>
</evidence>
<protein>
    <submittedName>
        <fullName evidence="2">Uncharacterized protein</fullName>
    </submittedName>
</protein>
<sequence length="32" mass="3783">MWELVVIDRGERHYVCDLLRESSTDPSYINGE</sequence>
<dbReference type="Proteomes" id="UP000277890">
    <property type="component" value="Unassembled WGS sequence"/>
</dbReference>
<name>A0A3R9M703_STRCR</name>
<evidence type="ECO:0000313" key="2">
    <source>
        <dbReference type="EMBL" id="RSJ95992.1"/>
    </source>
</evidence>
<organism evidence="2 4">
    <name type="scientific">Streptococcus cristatus</name>
    <dbReference type="NCBI Taxonomy" id="45634"/>
    <lineage>
        <taxon>Bacteria</taxon>
        <taxon>Bacillati</taxon>
        <taxon>Bacillota</taxon>
        <taxon>Bacilli</taxon>
        <taxon>Lactobacillales</taxon>
        <taxon>Streptococcaceae</taxon>
        <taxon>Streptococcus</taxon>
    </lineage>
</organism>
<accession>A0A3R9M703</accession>